<sequence length="41" mass="4268">MCETADIANAVTFPASENLSYIVGTDIIVDGGLTISSNNIH</sequence>
<evidence type="ECO:0008006" key="2">
    <source>
        <dbReference type="Google" id="ProtNLM"/>
    </source>
</evidence>
<dbReference type="EMBL" id="UINC01030148">
    <property type="protein sequence ID" value="SVB14062.1"/>
    <property type="molecule type" value="Genomic_DNA"/>
</dbReference>
<protein>
    <recommendedName>
        <fullName evidence="2">SDR family oxidoreductase</fullName>
    </recommendedName>
</protein>
<dbReference type="AlphaFoldDB" id="A0A382BL79"/>
<accession>A0A382BL79</accession>
<evidence type="ECO:0000313" key="1">
    <source>
        <dbReference type="EMBL" id="SVB14062.1"/>
    </source>
</evidence>
<dbReference type="SUPFAM" id="SSF51735">
    <property type="entry name" value="NAD(P)-binding Rossmann-fold domains"/>
    <property type="match status" value="1"/>
</dbReference>
<name>A0A382BL79_9ZZZZ</name>
<gene>
    <name evidence="1" type="ORF">METZ01_LOCUS166916</name>
</gene>
<dbReference type="InterPro" id="IPR036291">
    <property type="entry name" value="NAD(P)-bd_dom_sf"/>
</dbReference>
<reference evidence="1" key="1">
    <citation type="submission" date="2018-05" db="EMBL/GenBank/DDBJ databases">
        <authorList>
            <person name="Lanie J.A."/>
            <person name="Ng W.-L."/>
            <person name="Kazmierczak K.M."/>
            <person name="Andrzejewski T.M."/>
            <person name="Davidsen T.M."/>
            <person name="Wayne K.J."/>
            <person name="Tettelin H."/>
            <person name="Glass J.I."/>
            <person name="Rusch D."/>
            <person name="Podicherti R."/>
            <person name="Tsui H.-C.T."/>
            <person name="Winkler M.E."/>
        </authorList>
    </citation>
    <scope>NUCLEOTIDE SEQUENCE</scope>
</reference>
<organism evidence="1">
    <name type="scientific">marine metagenome</name>
    <dbReference type="NCBI Taxonomy" id="408172"/>
    <lineage>
        <taxon>unclassified sequences</taxon>
        <taxon>metagenomes</taxon>
        <taxon>ecological metagenomes</taxon>
    </lineage>
</organism>
<proteinExistence type="predicted"/>
<dbReference type="Gene3D" id="3.40.50.720">
    <property type="entry name" value="NAD(P)-binding Rossmann-like Domain"/>
    <property type="match status" value="1"/>
</dbReference>